<feature type="region of interest" description="Disordered" evidence="1">
    <location>
        <begin position="78"/>
        <end position="134"/>
    </location>
</feature>
<evidence type="ECO:0000256" key="1">
    <source>
        <dbReference type="SAM" id="MobiDB-lite"/>
    </source>
</evidence>
<dbReference type="Proteomes" id="UP000230233">
    <property type="component" value="Unassembled WGS sequence"/>
</dbReference>
<dbReference type="PANTHER" id="PTHR23362:SF0">
    <property type="entry name" value="CALPONIN-HOMOLOGY (CH) DOMAIN-CONTAINING PROTEIN-RELATED"/>
    <property type="match status" value="1"/>
</dbReference>
<gene>
    <name evidence="3" type="ORF">B9Z55_027813</name>
</gene>
<proteinExistence type="predicted"/>
<feature type="compositionally biased region" description="Acidic residues" evidence="1">
    <location>
        <begin position="101"/>
        <end position="117"/>
    </location>
</feature>
<dbReference type="Pfam" id="PF04435">
    <property type="entry name" value="SPK"/>
    <property type="match status" value="1"/>
</dbReference>
<comment type="caution">
    <text evidence="3">The sequence shown here is derived from an EMBL/GenBank/DDBJ whole genome shotgun (WGS) entry which is preliminary data.</text>
</comment>
<dbReference type="PANTHER" id="PTHR23362">
    <property type="entry name" value="L-PLASTIN-RELATED"/>
    <property type="match status" value="1"/>
</dbReference>
<protein>
    <recommendedName>
        <fullName evidence="2">SPK domain-containing protein</fullName>
    </recommendedName>
</protein>
<feature type="domain" description="SPK" evidence="2">
    <location>
        <begin position="4"/>
        <end position="55"/>
    </location>
</feature>
<name>A0A2G5SEU5_9PELO</name>
<dbReference type="EMBL" id="PDUG01000013">
    <property type="protein sequence ID" value="PIC13443.1"/>
    <property type="molecule type" value="Genomic_DNA"/>
</dbReference>
<dbReference type="InterPro" id="IPR006570">
    <property type="entry name" value="SPK_dom"/>
</dbReference>
<organism evidence="3 4">
    <name type="scientific">Caenorhabditis nigoni</name>
    <dbReference type="NCBI Taxonomy" id="1611254"/>
    <lineage>
        <taxon>Eukaryota</taxon>
        <taxon>Metazoa</taxon>
        <taxon>Ecdysozoa</taxon>
        <taxon>Nematoda</taxon>
        <taxon>Chromadorea</taxon>
        <taxon>Rhabditida</taxon>
        <taxon>Rhabditina</taxon>
        <taxon>Rhabditomorpha</taxon>
        <taxon>Rhabditoidea</taxon>
        <taxon>Rhabditidae</taxon>
        <taxon>Peloderinae</taxon>
        <taxon>Caenorhabditis</taxon>
    </lineage>
</organism>
<dbReference type="InterPro" id="IPR053315">
    <property type="entry name" value="Peptidase_C14A"/>
</dbReference>
<accession>A0A2G5SEU5</accession>
<evidence type="ECO:0000313" key="4">
    <source>
        <dbReference type="Proteomes" id="UP000230233"/>
    </source>
</evidence>
<reference evidence="4" key="1">
    <citation type="submission" date="2017-10" db="EMBL/GenBank/DDBJ databases">
        <title>Rapid genome shrinkage in a self-fertile nematode reveals novel sperm competition proteins.</title>
        <authorList>
            <person name="Yin D."/>
            <person name="Schwarz E.M."/>
            <person name="Thomas C.G."/>
            <person name="Felde R.L."/>
            <person name="Korf I.F."/>
            <person name="Cutter A.D."/>
            <person name="Schartner C.M."/>
            <person name="Ralston E.J."/>
            <person name="Meyer B.J."/>
            <person name="Haag E.S."/>
        </authorList>
    </citation>
    <scope>NUCLEOTIDE SEQUENCE [LARGE SCALE GENOMIC DNA]</scope>
    <source>
        <strain evidence="4">JU1422</strain>
    </source>
</reference>
<evidence type="ECO:0000313" key="3">
    <source>
        <dbReference type="EMBL" id="PIC13443.1"/>
    </source>
</evidence>
<sequence length="488" mass="55799">MVAEGYTLLEKVHLVFIFSWPVSNKFVEIVQKEKCAVQLDRAKRISYFRSEDGSVVLSSDHNEDEKFFKGTLLTPKRQRSLLYDPTNKSKEVRPSQPTDPEPADDANENDPESEELESSTNVSDSQNSKLSRIQNGAFNGRINYDELDEQELEDMPVLKPEMKEDENRNTSTNQKSNLKTEEDVDALVGKVQQEAPFYGRINYDDLDNGEHPEFMVPVGYQLLDNQNKRHLEPSQDNAKRLRIEKSRESGLVDSPEINDVEMRSGEVEEAQELEQSSEVSNEPTCRVNNESEIQNQVAPVGDQSIGNNRLQKFIQNGQKRVKIEEFLEEIEKEPEVLVPEEQTEMPPPATISLLKLSEQIETYAFNMVLDESFQQKTVKAVLMFNAIDQTIPIQEFNLLFNGMLAGLKRERIQNSTRNSIQLVRLFKQLRRNLIGPMGEEIMAEALGILDEEIQKLEGNEDEIPLKTVQIKLDSLMGFITNSWADLDE</sequence>
<dbReference type="AlphaFoldDB" id="A0A2G5SEU5"/>
<feature type="compositionally biased region" description="Polar residues" evidence="1">
    <location>
        <begin position="118"/>
        <end position="134"/>
    </location>
</feature>
<evidence type="ECO:0000259" key="2">
    <source>
        <dbReference type="Pfam" id="PF04435"/>
    </source>
</evidence>
<keyword evidence="4" id="KW-1185">Reference proteome</keyword>